<reference evidence="2 3" key="1">
    <citation type="journal article" date="2019" name="Fungal Biol. Biotechnol.">
        <title>Draft genome sequence of fastidious pathogen Ceratobasidium theobromae, which causes vascular-streak dieback in Theobroma cacao.</title>
        <authorList>
            <person name="Ali S.S."/>
            <person name="Asman A."/>
            <person name="Shao J."/>
            <person name="Firmansyah A.P."/>
            <person name="Susilo A.W."/>
            <person name="Rosmana A."/>
            <person name="McMahon P."/>
            <person name="Junaid M."/>
            <person name="Guest D."/>
            <person name="Kheng T.Y."/>
            <person name="Meinhardt L.W."/>
            <person name="Bailey B.A."/>
        </authorList>
    </citation>
    <scope>NUCLEOTIDE SEQUENCE [LARGE SCALE GENOMIC DNA]</scope>
    <source>
        <strain evidence="2 3">CT2</strain>
    </source>
</reference>
<dbReference type="OrthoDB" id="2322499at2759"/>
<dbReference type="EMBL" id="SSOP01000790">
    <property type="protein sequence ID" value="KAB5587776.1"/>
    <property type="molecule type" value="Genomic_DNA"/>
</dbReference>
<evidence type="ECO:0000313" key="3">
    <source>
        <dbReference type="Proteomes" id="UP000383932"/>
    </source>
</evidence>
<organism evidence="2 3">
    <name type="scientific">Ceratobasidium theobromae</name>
    <dbReference type="NCBI Taxonomy" id="1582974"/>
    <lineage>
        <taxon>Eukaryota</taxon>
        <taxon>Fungi</taxon>
        <taxon>Dikarya</taxon>
        <taxon>Basidiomycota</taxon>
        <taxon>Agaricomycotina</taxon>
        <taxon>Agaricomycetes</taxon>
        <taxon>Cantharellales</taxon>
        <taxon>Ceratobasidiaceae</taxon>
        <taxon>Ceratobasidium</taxon>
    </lineage>
</organism>
<proteinExistence type="predicted"/>
<comment type="caution">
    <text evidence="2">The sequence shown here is derived from an EMBL/GenBank/DDBJ whole genome shotgun (WGS) entry which is preliminary data.</text>
</comment>
<gene>
    <name evidence="2" type="ORF">CTheo_8782</name>
</gene>
<dbReference type="Proteomes" id="UP000383932">
    <property type="component" value="Unassembled WGS sequence"/>
</dbReference>
<accession>A0A5N5Q8N1</accession>
<protein>
    <submittedName>
        <fullName evidence="2">Uncharacterized protein</fullName>
    </submittedName>
</protein>
<dbReference type="AlphaFoldDB" id="A0A5N5Q8N1"/>
<name>A0A5N5Q8N1_9AGAM</name>
<sequence>MAPSAGLNIGDWKMDRARMVNRRRGHSSCLIDFLDHLGAARQEEWGNITKARLQEIQKRLRKCGWKSREILFPKEKQSGWDRLTLKPKPLTDPWEKLYPKLVLLLNANREHREQLAREERSNERHQRLLGILNNLEKGFPPLVTVTHHDLHSQTKYAATVSHQVWAAYQGDLARVKMPFPTPAEALALPIIKEQVEMDITFMQMDKNLIKLRNEVHQAIVDWGSKVRQDLLDIWTKEPLGQAREHRSSNLASVGKNPSITPCPVILPGSTVKFTKPDGTTTADIRELPEDLQLLLRADVVFKSSRKSGRRHTYPGVVPSALPGFHDYKGSDCHSLGDRWDPEIVSRDDSASAVARALLEWVGRPNATFAEMRVLGATFQCGRCQHLDPYTWEQLVYHYATEVSRWNTAKQKLELGSSTLVYNPIHALDAVKGAFFKFVPPDQRVQPIFIKRDLDVKCEICKVLGVDAQYRWSRGYVSSAMFEHLANVHGIEKPILGEHFEDPGKRIEVGGLGRKQCSEYSGGL</sequence>
<evidence type="ECO:0000313" key="2">
    <source>
        <dbReference type="EMBL" id="KAB5587776.1"/>
    </source>
</evidence>
<evidence type="ECO:0000256" key="1">
    <source>
        <dbReference type="SAM" id="Coils"/>
    </source>
</evidence>
<feature type="coiled-coil region" evidence="1">
    <location>
        <begin position="101"/>
        <end position="128"/>
    </location>
</feature>
<keyword evidence="3" id="KW-1185">Reference proteome</keyword>
<keyword evidence="1" id="KW-0175">Coiled coil</keyword>